<evidence type="ECO:0000313" key="3">
    <source>
        <dbReference type="Proteomes" id="UP000518300"/>
    </source>
</evidence>
<name>A0A848LEJ5_9BACT</name>
<sequence length="443" mass="48168">MSRWLRMWALPALVTLAGCGKDDDGGDPTPPSKALEGTWRTEGHGYSVRFEKDTVTFYEVTEVSCLPSISGTLEDGVLPGIGLTFKADGDRMLIQSAGTVHIAATRAPLPEVCSRTLPPDDPVSNFEVFWHTFAEQYALFDLYGVDWKARYAQFRPRVPAATTDDALFALLSEMLVPLPDAHTYLVAGERTFEPKPRPAWAEHYLEELTTYVDTHYRGGPGVTVVGGGRLAWKSLNERVGYIYIGGMAGFPGEMSDEGTEMAAAGRAIDEALEALGDKEALIVDVRFNLGGYDAVSLAIASRFTEAKQLAFTKKARAGAGFTPPREHHFSPAGPRQYTRPVYLLTSQVTVSAAEIFTMAMSALPHITVLGERTNGAHSDALSRTLPNGWKVSLSHEVYTAPDGQVYERIGLPPDVELDMDVPSLVAGTDRILQEALQRAMTGG</sequence>
<dbReference type="CDD" id="cd07563">
    <property type="entry name" value="Peptidase_S41_IRBP"/>
    <property type="match status" value="1"/>
</dbReference>
<dbReference type="InterPro" id="IPR029045">
    <property type="entry name" value="ClpP/crotonase-like_dom_sf"/>
</dbReference>
<dbReference type="PANTHER" id="PTHR11261:SF3">
    <property type="entry name" value="RETINOL-BINDING PROTEIN 3"/>
    <property type="match status" value="1"/>
</dbReference>
<keyword evidence="3" id="KW-1185">Reference proteome</keyword>
<dbReference type="EMBL" id="JABBJJ010000035">
    <property type="protein sequence ID" value="NMO15255.1"/>
    <property type="molecule type" value="Genomic_DNA"/>
</dbReference>
<dbReference type="SUPFAM" id="SSF52096">
    <property type="entry name" value="ClpP/crotonase"/>
    <property type="match status" value="1"/>
</dbReference>
<comment type="caution">
    <text evidence="2">The sequence shown here is derived from an EMBL/GenBank/DDBJ whole genome shotgun (WGS) entry which is preliminary data.</text>
</comment>
<dbReference type="Pfam" id="PF14684">
    <property type="entry name" value="Tricorn_C1"/>
    <property type="match status" value="1"/>
</dbReference>
<evidence type="ECO:0000313" key="2">
    <source>
        <dbReference type="EMBL" id="NMO15255.1"/>
    </source>
</evidence>
<proteinExistence type="predicted"/>
<dbReference type="InterPro" id="IPR005151">
    <property type="entry name" value="Tail-specific_protease"/>
</dbReference>
<accession>A0A848LEJ5</accession>
<dbReference type="PROSITE" id="PS51257">
    <property type="entry name" value="PROKAR_LIPOPROTEIN"/>
    <property type="match status" value="1"/>
</dbReference>
<dbReference type="AlphaFoldDB" id="A0A848LEJ5"/>
<reference evidence="2 3" key="1">
    <citation type="submission" date="2020-04" db="EMBL/GenBank/DDBJ databases">
        <title>Draft genome of Pyxidicoccus fallax type strain.</title>
        <authorList>
            <person name="Whitworth D.E."/>
        </authorList>
    </citation>
    <scope>NUCLEOTIDE SEQUENCE [LARGE SCALE GENOMIC DNA]</scope>
    <source>
        <strain evidence="2 3">DSM 14698</strain>
    </source>
</reference>
<feature type="domain" description="Tail specific protease" evidence="1">
    <location>
        <begin position="227"/>
        <end position="418"/>
    </location>
</feature>
<dbReference type="GO" id="GO:0006508">
    <property type="term" value="P:proteolysis"/>
    <property type="evidence" value="ECO:0007669"/>
    <property type="project" value="InterPro"/>
</dbReference>
<dbReference type="Proteomes" id="UP000518300">
    <property type="component" value="Unassembled WGS sequence"/>
</dbReference>
<dbReference type="InterPro" id="IPR028204">
    <property type="entry name" value="Tricorn_C1"/>
</dbReference>
<dbReference type="GO" id="GO:0008236">
    <property type="term" value="F:serine-type peptidase activity"/>
    <property type="evidence" value="ECO:0007669"/>
    <property type="project" value="InterPro"/>
</dbReference>
<dbReference type="Gene3D" id="3.90.226.10">
    <property type="entry name" value="2-enoyl-CoA Hydratase, Chain A, domain 1"/>
    <property type="match status" value="1"/>
</dbReference>
<protein>
    <submittedName>
        <fullName evidence="2">S41 family peptidase</fullName>
    </submittedName>
</protein>
<evidence type="ECO:0000259" key="1">
    <source>
        <dbReference type="SMART" id="SM00245"/>
    </source>
</evidence>
<organism evidence="2 3">
    <name type="scientific">Pyxidicoccus fallax</name>
    <dbReference type="NCBI Taxonomy" id="394095"/>
    <lineage>
        <taxon>Bacteria</taxon>
        <taxon>Pseudomonadati</taxon>
        <taxon>Myxococcota</taxon>
        <taxon>Myxococcia</taxon>
        <taxon>Myxococcales</taxon>
        <taxon>Cystobacterineae</taxon>
        <taxon>Myxococcaceae</taxon>
        <taxon>Pyxidicoccus</taxon>
    </lineage>
</organism>
<dbReference type="RefSeq" id="WP_169344548.1">
    <property type="nucleotide sequence ID" value="NZ_JABBJJ010000035.1"/>
</dbReference>
<dbReference type="PANTHER" id="PTHR11261">
    <property type="entry name" value="INTERPHOTORECEPTOR RETINOID-BINDING PROTEIN"/>
    <property type="match status" value="1"/>
</dbReference>
<dbReference type="SMART" id="SM00245">
    <property type="entry name" value="TSPc"/>
    <property type="match status" value="1"/>
</dbReference>
<gene>
    <name evidence="2" type="ORF">HG543_10370</name>
</gene>
<dbReference type="Gene3D" id="3.30.750.44">
    <property type="match status" value="1"/>
</dbReference>
<dbReference type="Pfam" id="PF03572">
    <property type="entry name" value="Peptidase_S41"/>
    <property type="match status" value="1"/>
</dbReference>